<sequence length="377" mass="41572">MIDLTINEEQLKRTIERAKEKNIIIPTFKQMKNPELIPEEIKSKLKNIGLWDINSYNLFRITWKNEPVKKGGLFEGVNFVELPPELTGVKARIFALVGKWFPTGAHKVGATFGCLVPRLVTGQFDPTSQKAVWPSTGNYCRGGAYDADLLSCESIAILPEGMSRERFDWLSKVAGEVIATPGTESNVKEIFDKTWELKKTRDNVVIFNQFDEFGNHLWHYDVTGNAMEEVLSQIMSSKDNYAGVVLTTGSAGTLGCGDYMKEKFPTSKIAAGEALQCPTLLANGFGAHRIEGIGDNYAGVVLTTGSAGTLGCGDYMKEKFPTSKIAAGEALQCPTLLANGFGAHRIEGIGDKHVPWIHNIFFFSSFYSSLKLFFVDS</sequence>
<evidence type="ECO:0000259" key="1">
    <source>
        <dbReference type="Pfam" id="PF00291"/>
    </source>
</evidence>
<gene>
    <name evidence="2" type="ORF">S01H4_02436</name>
</gene>
<dbReference type="SUPFAM" id="SSF53686">
    <property type="entry name" value="Tryptophan synthase beta subunit-like PLP-dependent enzymes"/>
    <property type="match status" value="2"/>
</dbReference>
<dbReference type="PANTHER" id="PTHR10314">
    <property type="entry name" value="CYSTATHIONINE BETA-SYNTHASE"/>
    <property type="match status" value="1"/>
</dbReference>
<reference evidence="2" key="1">
    <citation type="journal article" date="2014" name="Front. Microbiol.">
        <title>High frequency of phylogenetically diverse reductive dehalogenase-homologous genes in deep subseafloor sedimentary metagenomes.</title>
        <authorList>
            <person name="Kawai M."/>
            <person name="Futagami T."/>
            <person name="Toyoda A."/>
            <person name="Takaki Y."/>
            <person name="Nishi S."/>
            <person name="Hori S."/>
            <person name="Arai W."/>
            <person name="Tsubouchi T."/>
            <person name="Morono Y."/>
            <person name="Uchiyama I."/>
            <person name="Ito T."/>
            <person name="Fujiyama A."/>
            <person name="Inagaki F."/>
            <person name="Takami H."/>
        </authorList>
    </citation>
    <scope>NUCLEOTIDE SEQUENCE</scope>
    <source>
        <strain evidence="2">Expedition CK06-06</strain>
    </source>
</reference>
<dbReference type="InterPro" id="IPR036052">
    <property type="entry name" value="TrpB-like_PALP_sf"/>
</dbReference>
<dbReference type="InterPro" id="IPR001926">
    <property type="entry name" value="TrpB-like_PALP"/>
</dbReference>
<protein>
    <recommendedName>
        <fullName evidence="1">Tryptophan synthase beta chain-like PALP domain-containing protein</fullName>
    </recommendedName>
</protein>
<accession>X1BMF3</accession>
<organism evidence="2">
    <name type="scientific">marine sediment metagenome</name>
    <dbReference type="NCBI Taxonomy" id="412755"/>
    <lineage>
        <taxon>unclassified sequences</taxon>
        <taxon>metagenomes</taxon>
        <taxon>ecological metagenomes</taxon>
    </lineage>
</organism>
<name>X1BMF3_9ZZZZ</name>
<dbReference type="Gene3D" id="3.40.50.1100">
    <property type="match status" value="3"/>
</dbReference>
<evidence type="ECO:0000313" key="2">
    <source>
        <dbReference type="EMBL" id="GAG73296.1"/>
    </source>
</evidence>
<proteinExistence type="predicted"/>
<dbReference type="InterPro" id="IPR050214">
    <property type="entry name" value="Cys_Synth/Cystath_Beta-Synth"/>
</dbReference>
<dbReference type="EMBL" id="BART01000530">
    <property type="protein sequence ID" value="GAG73296.1"/>
    <property type="molecule type" value="Genomic_DNA"/>
</dbReference>
<dbReference type="Pfam" id="PF00291">
    <property type="entry name" value="PALP"/>
    <property type="match status" value="1"/>
</dbReference>
<feature type="domain" description="Tryptophan synthase beta chain-like PALP" evidence="1">
    <location>
        <begin position="102"/>
        <end position="280"/>
    </location>
</feature>
<dbReference type="AlphaFoldDB" id="X1BMF3"/>
<comment type="caution">
    <text evidence="2">The sequence shown here is derived from an EMBL/GenBank/DDBJ whole genome shotgun (WGS) entry which is preliminary data.</text>
</comment>